<reference evidence="1" key="1">
    <citation type="journal article" date="2023" name="Mol. Biol. Evol.">
        <title>Third-Generation Sequencing Reveals the Adaptive Role of the Epigenome in Three Deep-Sea Polychaetes.</title>
        <authorList>
            <person name="Perez M."/>
            <person name="Aroh O."/>
            <person name="Sun Y."/>
            <person name="Lan Y."/>
            <person name="Juniper S.K."/>
            <person name="Young C.R."/>
            <person name="Angers B."/>
            <person name="Qian P.Y."/>
        </authorList>
    </citation>
    <scope>NUCLEOTIDE SEQUENCE</scope>
    <source>
        <strain evidence="1">P08H-3</strain>
    </source>
</reference>
<dbReference type="EMBL" id="JAODUP010000519">
    <property type="protein sequence ID" value="KAK2148051.1"/>
    <property type="molecule type" value="Genomic_DNA"/>
</dbReference>
<dbReference type="AlphaFoldDB" id="A0AAD9J7R4"/>
<keyword evidence="2" id="KW-1185">Reference proteome</keyword>
<accession>A0AAD9J7R4</accession>
<proteinExistence type="predicted"/>
<dbReference type="Proteomes" id="UP001208570">
    <property type="component" value="Unassembled WGS sequence"/>
</dbReference>
<evidence type="ECO:0000313" key="1">
    <source>
        <dbReference type="EMBL" id="KAK2148051.1"/>
    </source>
</evidence>
<evidence type="ECO:0000313" key="2">
    <source>
        <dbReference type="Proteomes" id="UP001208570"/>
    </source>
</evidence>
<protein>
    <submittedName>
        <fullName evidence="1">Uncharacterized protein</fullName>
    </submittedName>
</protein>
<organism evidence="1 2">
    <name type="scientific">Paralvinella palmiformis</name>
    <dbReference type="NCBI Taxonomy" id="53620"/>
    <lineage>
        <taxon>Eukaryota</taxon>
        <taxon>Metazoa</taxon>
        <taxon>Spiralia</taxon>
        <taxon>Lophotrochozoa</taxon>
        <taxon>Annelida</taxon>
        <taxon>Polychaeta</taxon>
        <taxon>Sedentaria</taxon>
        <taxon>Canalipalpata</taxon>
        <taxon>Terebellida</taxon>
        <taxon>Terebelliformia</taxon>
        <taxon>Alvinellidae</taxon>
        <taxon>Paralvinella</taxon>
    </lineage>
</organism>
<name>A0AAD9J7R4_9ANNE</name>
<feature type="non-terminal residue" evidence="1">
    <location>
        <position position="55"/>
    </location>
</feature>
<sequence>MFIKLTISKWHYHTEKSVIIPIRTTQQWPFGFQLPAGINKNTLFSFLVYWRMNIW</sequence>
<comment type="caution">
    <text evidence="1">The sequence shown here is derived from an EMBL/GenBank/DDBJ whole genome shotgun (WGS) entry which is preliminary data.</text>
</comment>
<gene>
    <name evidence="1" type="ORF">LSH36_519g04126</name>
</gene>